<organism evidence="6 7">
    <name type="scientific">Phlebiopsis gigantea (strain 11061_1 CR5-6)</name>
    <name type="common">White-rot fungus</name>
    <name type="synonym">Peniophora gigantea</name>
    <dbReference type="NCBI Taxonomy" id="745531"/>
    <lineage>
        <taxon>Eukaryota</taxon>
        <taxon>Fungi</taxon>
        <taxon>Dikarya</taxon>
        <taxon>Basidiomycota</taxon>
        <taxon>Agaricomycotina</taxon>
        <taxon>Agaricomycetes</taxon>
        <taxon>Polyporales</taxon>
        <taxon>Phanerochaetaceae</taxon>
        <taxon>Phlebiopsis</taxon>
    </lineage>
</organism>
<feature type="transmembrane region" description="Helical" evidence="3">
    <location>
        <begin position="24"/>
        <end position="50"/>
    </location>
</feature>
<keyword evidence="2" id="KW-0378">Hydrolase</keyword>
<evidence type="ECO:0000256" key="3">
    <source>
        <dbReference type="SAM" id="Phobius"/>
    </source>
</evidence>
<dbReference type="PANTHER" id="PTHR43248">
    <property type="entry name" value="2-SUCCINYL-6-HYDROXY-2,4-CYCLOHEXADIENE-1-CARBOXYLATE SYNTHASE"/>
    <property type="match status" value="1"/>
</dbReference>
<keyword evidence="3" id="KW-0812">Transmembrane</keyword>
<accession>A0A0C3SER6</accession>
<dbReference type="GO" id="GO:0016787">
    <property type="term" value="F:hydrolase activity"/>
    <property type="evidence" value="ECO:0007669"/>
    <property type="project" value="UniProtKB-KW"/>
</dbReference>
<keyword evidence="3" id="KW-1133">Transmembrane helix</keyword>
<comment type="similarity">
    <text evidence="1">Belongs to the peptidase S33 family.</text>
</comment>
<dbReference type="Proteomes" id="UP000053257">
    <property type="component" value="Unassembled WGS sequence"/>
</dbReference>
<evidence type="ECO:0000259" key="4">
    <source>
        <dbReference type="Pfam" id="PF00561"/>
    </source>
</evidence>
<dbReference type="STRING" id="745531.A0A0C3SER6"/>
<feature type="domain" description="Peptidase S33 tripeptidyl aminopeptidase-like C-terminal" evidence="5">
    <location>
        <begin position="460"/>
        <end position="552"/>
    </location>
</feature>
<evidence type="ECO:0000256" key="2">
    <source>
        <dbReference type="ARBA" id="ARBA00022801"/>
    </source>
</evidence>
<dbReference type="AlphaFoldDB" id="A0A0C3SER6"/>
<protein>
    <recommendedName>
        <fullName evidence="8">AB hydrolase-1 domain-containing protein</fullName>
    </recommendedName>
</protein>
<dbReference type="InterPro" id="IPR051601">
    <property type="entry name" value="Serine_prot/Carboxylest_S33"/>
</dbReference>
<gene>
    <name evidence="6" type="ORF">PHLGIDRAFT_125307</name>
</gene>
<sequence>MEGKDDILGQPSPKRPRRTWRDRCSGISIIILLVCSTLASYCLIGSHLGWTKSRFTADGVTRAVGHVVWGSCDTWSLPRAECGSIIVPLDYFDRDAGTASIALARYPASKTPKKGIVLFNPGGPGGSGKFFIARAGPALQAVVGEDYDVVGFDPRGIGESEPKTQCFDGDLSYTTFARNTILARSYDTASNLSLPEARDRLVIDYLEADALYHTQFDICRKTMGDKLKYMGTSTVVRDIDFITTQLEGPEAFINFYGFSYGTILGQYLVNMFPDRIGRVAIDGVADAVVWATKPYYTWYKDWLSSTTPAYDIFLTRCSEVGPAICPLAKKTGEDPSRIRDRIEVFVDGLYYKPIPVPFAGTPGVLTSGRARMYLLMALQRPSNWQVASAGLAQAIAGNGTFVMDATELVFGDDMARQAVSCNDNAPFKVPPAEEVVDALLDVFHNVSRLGLAVVTTEPDAGCQYWPVTPPERFQGPWNHTLSSPILILSNSADPVTPISSGKLVNKLLGSSSRLLVQDSPGHCTLALPSSCTLNATRSYFADGTLPAEGTVCKTDFPPFSDPEELASAFASGEEGQRLEAQAQLEQILPLARRGLPFDQVLLV</sequence>
<name>A0A0C3SER6_PHLG1</name>
<dbReference type="EMBL" id="KN840451">
    <property type="protein sequence ID" value="KIP10800.1"/>
    <property type="molecule type" value="Genomic_DNA"/>
</dbReference>
<dbReference type="HOGENOM" id="CLU_013364_5_1_1"/>
<keyword evidence="7" id="KW-1185">Reference proteome</keyword>
<evidence type="ECO:0000259" key="5">
    <source>
        <dbReference type="Pfam" id="PF08386"/>
    </source>
</evidence>
<dbReference type="PANTHER" id="PTHR43248:SF25">
    <property type="entry name" value="AB HYDROLASE-1 DOMAIN-CONTAINING PROTEIN-RELATED"/>
    <property type="match status" value="1"/>
</dbReference>
<dbReference type="InterPro" id="IPR013595">
    <property type="entry name" value="Pept_S33_TAP-like_C"/>
</dbReference>
<keyword evidence="3" id="KW-0472">Membrane</keyword>
<dbReference type="InterPro" id="IPR029058">
    <property type="entry name" value="AB_hydrolase_fold"/>
</dbReference>
<dbReference type="Gene3D" id="3.40.50.1820">
    <property type="entry name" value="alpha/beta hydrolase"/>
    <property type="match status" value="1"/>
</dbReference>
<proteinExistence type="inferred from homology"/>
<evidence type="ECO:0000313" key="6">
    <source>
        <dbReference type="EMBL" id="KIP10800.1"/>
    </source>
</evidence>
<evidence type="ECO:0000256" key="1">
    <source>
        <dbReference type="ARBA" id="ARBA00010088"/>
    </source>
</evidence>
<evidence type="ECO:0000313" key="7">
    <source>
        <dbReference type="Proteomes" id="UP000053257"/>
    </source>
</evidence>
<feature type="domain" description="AB hydrolase-1" evidence="4">
    <location>
        <begin position="116"/>
        <end position="296"/>
    </location>
</feature>
<dbReference type="Pfam" id="PF08386">
    <property type="entry name" value="Abhydrolase_4"/>
    <property type="match status" value="1"/>
</dbReference>
<evidence type="ECO:0008006" key="8">
    <source>
        <dbReference type="Google" id="ProtNLM"/>
    </source>
</evidence>
<dbReference type="SUPFAM" id="SSF53474">
    <property type="entry name" value="alpha/beta-Hydrolases"/>
    <property type="match status" value="1"/>
</dbReference>
<dbReference type="InterPro" id="IPR000073">
    <property type="entry name" value="AB_hydrolase_1"/>
</dbReference>
<reference evidence="6 7" key="1">
    <citation type="journal article" date="2014" name="PLoS Genet.">
        <title>Analysis of the Phlebiopsis gigantea genome, transcriptome and secretome provides insight into its pioneer colonization strategies of wood.</title>
        <authorList>
            <person name="Hori C."/>
            <person name="Ishida T."/>
            <person name="Igarashi K."/>
            <person name="Samejima M."/>
            <person name="Suzuki H."/>
            <person name="Master E."/>
            <person name="Ferreira P."/>
            <person name="Ruiz-Duenas F.J."/>
            <person name="Held B."/>
            <person name="Canessa P."/>
            <person name="Larrondo L.F."/>
            <person name="Schmoll M."/>
            <person name="Druzhinina I.S."/>
            <person name="Kubicek C.P."/>
            <person name="Gaskell J.A."/>
            <person name="Kersten P."/>
            <person name="St John F."/>
            <person name="Glasner J."/>
            <person name="Sabat G."/>
            <person name="Splinter BonDurant S."/>
            <person name="Syed K."/>
            <person name="Yadav J."/>
            <person name="Mgbeahuruike A.C."/>
            <person name="Kovalchuk A."/>
            <person name="Asiegbu F.O."/>
            <person name="Lackner G."/>
            <person name="Hoffmeister D."/>
            <person name="Rencoret J."/>
            <person name="Gutierrez A."/>
            <person name="Sun H."/>
            <person name="Lindquist E."/>
            <person name="Barry K."/>
            <person name="Riley R."/>
            <person name="Grigoriev I.V."/>
            <person name="Henrissat B."/>
            <person name="Kues U."/>
            <person name="Berka R.M."/>
            <person name="Martinez A.T."/>
            <person name="Covert S.F."/>
            <person name="Blanchette R.A."/>
            <person name="Cullen D."/>
        </authorList>
    </citation>
    <scope>NUCLEOTIDE SEQUENCE [LARGE SCALE GENOMIC DNA]</scope>
    <source>
        <strain evidence="6 7">11061_1 CR5-6</strain>
    </source>
</reference>
<dbReference type="OrthoDB" id="425534at2759"/>
<dbReference type="Pfam" id="PF00561">
    <property type="entry name" value="Abhydrolase_1"/>
    <property type="match status" value="1"/>
</dbReference>